<dbReference type="EMBL" id="JABFRW010000185">
    <property type="protein sequence ID" value="NOT35280.1"/>
    <property type="molecule type" value="Genomic_DNA"/>
</dbReference>
<organism evidence="2 3">
    <name type="scientific">Eiseniibacteriota bacterium</name>
    <dbReference type="NCBI Taxonomy" id="2212470"/>
    <lineage>
        <taxon>Bacteria</taxon>
        <taxon>Candidatus Eiseniibacteriota</taxon>
    </lineage>
</organism>
<accession>A0A849SV94</accession>
<proteinExistence type="predicted"/>
<sequence length="290" mass="32402">MPRAVRLLPLFVLALALTSVRGSASDSDPAVEGSAMVDYSKPATFKVGSWVRYLTVVKGESGAYQEYYTTLIIGGEEELWGEPGFWIETLTEDVGDFPKTLASMVSYQAFGDSLAVKRPGWFLRKHIREFDAQGEPVEMIQRRDANEMKIRAANRRRLEDNPNRPSAEFDTLGVDTVNVPYGSYRGVRVRETNRLVDESAKADSTIEVHRLEVRTRSMSDDVPITHLVREAITDVIEIKSWRTGFSSGARTRLVERASGVTRVVGYGVGDYPATVVPKRVRMKSLLPNGR</sequence>
<evidence type="ECO:0000256" key="1">
    <source>
        <dbReference type="SAM" id="SignalP"/>
    </source>
</evidence>
<keyword evidence="1" id="KW-0732">Signal</keyword>
<dbReference type="Proteomes" id="UP000580839">
    <property type="component" value="Unassembled WGS sequence"/>
</dbReference>
<gene>
    <name evidence="2" type="ORF">HOP12_14140</name>
</gene>
<name>A0A849SV94_UNCEI</name>
<reference evidence="2 3" key="1">
    <citation type="submission" date="2020-04" db="EMBL/GenBank/DDBJ databases">
        <title>Metagenomic profiling of ammonia- and methane-oxidizing microorganisms in a Dutch drinking water treatment plant.</title>
        <authorList>
            <person name="Poghosyan L."/>
            <person name="Leucker S."/>
        </authorList>
    </citation>
    <scope>NUCLEOTIDE SEQUENCE [LARGE SCALE GENOMIC DNA]</scope>
    <source>
        <strain evidence="2">S-RSF-IL-03</strain>
    </source>
</reference>
<feature type="signal peptide" evidence="1">
    <location>
        <begin position="1"/>
        <end position="24"/>
    </location>
</feature>
<protein>
    <recommendedName>
        <fullName evidence="4">DUF3108 domain-containing protein</fullName>
    </recommendedName>
</protein>
<feature type="chain" id="PRO_5032309186" description="DUF3108 domain-containing protein" evidence="1">
    <location>
        <begin position="25"/>
        <end position="290"/>
    </location>
</feature>
<dbReference type="AlphaFoldDB" id="A0A849SV94"/>
<evidence type="ECO:0000313" key="2">
    <source>
        <dbReference type="EMBL" id="NOT35280.1"/>
    </source>
</evidence>
<evidence type="ECO:0008006" key="4">
    <source>
        <dbReference type="Google" id="ProtNLM"/>
    </source>
</evidence>
<comment type="caution">
    <text evidence="2">The sequence shown here is derived from an EMBL/GenBank/DDBJ whole genome shotgun (WGS) entry which is preliminary data.</text>
</comment>
<evidence type="ECO:0000313" key="3">
    <source>
        <dbReference type="Proteomes" id="UP000580839"/>
    </source>
</evidence>